<feature type="transmembrane region" description="Helical" evidence="8">
    <location>
        <begin position="115"/>
        <end position="132"/>
    </location>
</feature>
<dbReference type="GO" id="GO:0016763">
    <property type="term" value="F:pentosyltransferase activity"/>
    <property type="evidence" value="ECO:0007669"/>
    <property type="project" value="TreeGrafter"/>
</dbReference>
<feature type="domain" description="Glycosyltransferase RgtA/B/C/D-like" evidence="9">
    <location>
        <begin position="115"/>
        <end position="242"/>
    </location>
</feature>
<comment type="subcellular location">
    <subcellularLocation>
        <location evidence="1">Cell membrane</location>
        <topology evidence="1">Multi-pass membrane protein</topology>
    </subcellularLocation>
</comment>
<feature type="transmembrane region" description="Helical" evidence="8">
    <location>
        <begin position="380"/>
        <end position="399"/>
    </location>
</feature>
<dbReference type="InterPro" id="IPR050297">
    <property type="entry name" value="LipidA_mod_glycosyltrf_83"/>
</dbReference>
<evidence type="ECO:0000256" key="5">
    <source>
        <dbReference type="ARBA" id="ARBA00022692"/>
    </source>
</evidence>
<feature type="transmembrane region" description="Helical" evidence="8">
    <location>
        <begin position="405"/>
        <end position="422"/>
    </location>
</feature>
<evidence type="ECO:0000256" key="3">
    <source>
        <dbReference type="ARBA" id="ARBA00022676"/>
    </source>
</evidence>
<evidence type="ECO:0000259" key="9">
    <source>
        <dbReference type="Pfam" id="PF13231"/>
    </source>
</evidence>
<dbReference type="GO" id="GO:0005886">
    <property type="term" value="C:plasma membrane"/>
    <property type="evidence" value="ECO:0007669"/>
    <property type="project" value="UniProtKB-SubCell"/>
</dbReference>
<evidence type="ECO:0000256" key="8">
    <source>
        <dbReference type="SAM" id="Phobius"/>
    </source>
</evidence>
<feature type="transmembrane region" description="Helical" evidence="8">
    <location>
        <begin position="232"/>
        <end position="252"/>
    </location>
</feature>
<dbReference type="InterPro" id="IPR038731">
    <property type="entry name" value="RgtA/B/C-like"/>
</dbReference>
<dbReference type="Proteomes" id="UP000178444">
    <property type="component" value="Unassembled WGS sequence"/>
</dbReference>
<evidence type="ECO:0000256" key="4">
    <source>
        <dbReference type="ARBA" id="ARBA00022679"/>
    </source>
</evidence>
<comment type="caution">
    <text evidence="10">The sequence shown here is derived from an EMBL/GenBank/DDBJ whole genome shotgun (WGS) entry which is preliminary data.</text>
</comment>
<evidence type="ECO:0000256" key="1">
    <source>
        <dbReference type="ARBA" id="ARBA00004651"/>
    </source>
</evidence>
<name>A0A1F8GQN2_9BACT</name>
<evidence type="ECO:0000256" key="6">
    <source>
        <dbReference type="ARBA" id="ARBA00022989"/>
    </source>
</evidence>
<keyword evidence="4" id="KW-0808">Transferase</keyword>
<keyword evidence="3" id="KW-0328">Glycosyltransferase</keyword>
<feature type="transmembrane region" description="Helical" evidence="8">
    <location>
        <begin position="443"/>
        <end position="465"/>
    </location>
</feature>
<gene>
    <name evidence="10" type="ORF">A2941_01480</name>
</gene>
<evidence type="ECO:0000256" key="7">
    <source>
        <dbReference type="ARBA" id="ARBA00023136"/>
    </source>
</evidence>
<keyword evidence="6 8" id="KW-1133">Transmembrane helix</keyword>
<dbReference type="PANTHER" id="PTHR33908:SF11">
    <property type="entry name" value="MEMBRANE PROTEIN"/>
    <property type="match status" value="1"/>
</dbReference>
<accession>A0A1F8GQN2</accession>
<feature type="transmembrane region" description="Helical" evidence="8">
    <location>
        <begin position="165"/>
        <end position="183"/>
    </location>
</feature>
<organism evidence="10 11">
    <name type="scientific">Candidatus Yanofskybacteria bacterium RIFCSPLOWO2_01_FULL_49_17</name>
    <dbReference type="NCBI Taxonomy" id="1802700"/>
    <lineage>
        <taxon>Bacteria</taxon>
        <taxon>Candidatus Yanofskyibacteriota</taxon>
    </lineage>
</organism>
<evidence type="ECO:0000313" key="11">
    <source>
        <dbReference type="Proteomes" id="UP000178444"/>
    </source>
</evidence>
<dbReference type="PANTHER" id="PTHR33908">
    <property type="entry name" value="MANNOSYLTRANSFERASE YKCB-RELATED"/>
    <property type="match status" value="1"/>
</dbReference>
<evidence type="ECO:0000313" key="10">
    <source>
        <dbReference type="EMBL" id="OGN27641.1"/>
    </source>
</evidence>
<keyword evidence="2" id="KW-1003">Cell membrane</keyword>
<feature type="transmembrane region" description="Helical" evidence="8">
    <location>
        <begin position="341"/>
        <end position="359"/>
    </location>
</feature>
<dbReference type="AlphaFoldDB" id="A0A1F8GQN2"/>
<dbReference type="GO" id="GO:0009103">
    <property type="term" value="P:lipopolysaccharide biosynthetic process"/>
    <property type="evidence" value="ECO:0007669"/>
    <property type="project" value="UniProtKB-ARBA"/>
</dbReference>
<protein>
    <recommendedName>
        <fullName evidence="9">Glycosyltransferase RgtA/B/C/D-like domain-containing protein</fullName>
    </recommendedName>
</protein>
<sequence length="591" mass="66762">MSKYLNMKAAMIIGAATMIAVFSVWRDSPIVDEIPHIGAGYGYIFEQSYQFNPEHPPLAKDLAGIGLKLAGLDQTAAHNAFVSRSAGVNDQWNFGRQLLYGLGNDAVRLIRAAKLSVMFLFIISAALIFIWTRKLYGGKAALISVYLFSFSPTVIAHTRFVTTDIAALFGVLLASYFFLKYLNQPSRKYFWFSVIALGIAFLCKFSTFLLVPFFLLLAMLWPFARRRPIWPYLGRTVLIIALAFIVVVGPYYQLHLINYPAAKQKTDTAFLLASYGNKDLSGPVIAAAGVPVLRPFAEYALGLLMVNQRIEGGNRIYFLGKVVNKGGPWYFPIVYTLKEPIPFFILLLMAIMSGLALLIRGRLGSFRHAIATHFPQTAMFLWLLIYWMLSISSTVNIGIRHMIPVYGFTAILVAGQIIGLIERSKLKNQNDNSKFKMFGIQKFYILIFALLTWYAVEFASIYPYYLTYFNQFAGGVSGGREYVTDSNLDWGQDLWRLADWVKENNIKKISLDYFGWADQRYYIGPAFNWMVGGQYTSKGSFLRDNPQGGYIAVSETFYQQSIHSDGSYLWLKDIPPLTVIGHSILVWYISP</sequence>
<dbReference type="EMBL" id="MGKO01000008">
    <property type="protein sequence ID" value="OGN27641.1"/>
    <property type="molecule type" value="Genomic_DNA"/>
</dbReference>
<keyword evidence="5 8" id="KW-0812">Transmembrane</keyword>
<feature type="transmembrane region" description="Helical" evidence="8">
    <location>
        <begin position="189"/>
        <end position="220"/>
    </location>
</feature>
<reference evidence="10 11" key="1">
    <citation type="journal article" date="2016" name="Nat. Commun.">
        <title>Thousands of microbial genomes shed light on interconnected biogeochemical processes in an aquifer system.</title>
        <authorList>
            <person name="Anantharaman K."/>
            <person name="Brown C.T."/>
            <person name="Hug L.A."/>
            <person name="Sharon I."/>
            <person name="Castelle C.J."/>
            <person name="Probst A.J."/>
            <person name="Thomas B.C."/>
            <person name="Singh A."/>
            <person name="Wilkins M.J."/>
            <person name="Karaoz U."/>
            <person name="Brodie E.L."/>
            <person name="Williams K.H."/>
            <person name="Hubbard S.S."/>
            <person name="Banfield J.F."/>
        </authorList>
    </citation>
    <scope>NUCLEOTIDE SEQUENCE [LARGE SCALE GENOMIC DNA]</scope>
</reference>
<evidence type="ECO:0000256" key="2">
    <source>
        <dbReference type="ARBA" id="ARBA00022475"/>
    </source>
</evidence>
<dbReference type="Pfam" id="PF13231">
    <property type="entry name" value="PMT_2"/>
    <property type="match status" value="1"/>
</dbReference>
<keyword evidence="7 8" id="KW-0472">Membrane</keyword>
<proteinExistence type="predicted"/>